<dbReference type="InterPro" id="IPR047234">
    <property type="entry name" value="GRAF_fam"/>
</dbReference>
<dbReference type="Gene3D" id="1.20.1270.60">
    <property type="entry name" value="Arfaptin homology (AH) domain/BAR domain"/>
    <property type="match status" value="1"/>
</dbReference>
<dbReference type="InterPro" id="IPR027267">
    <property type="entry name" value="AH/BAR_dom_sf"/>
</dbReference>
<dbReference type="PANTHER" id="PTHR12552">
    <property type="entry name" value="OLIGOPHRENIN 1"/>
    <property type="match status" value="1"/>
</dbReference>
<dbReference type="EMBL" id="JAOTOJ010000013">
    <property type="protein sequence ID" value="KAK9393741.1"/>
    <property type="molecule type" value="Genomic_DNA"/>
</dbReference>
<dbReference type="AlphaFoldDB" id="A0AAW1AW57"/>
<evidence type="ECO:0000259" key="2">
    <source>
        <dbReference type="Pfam" id="PF16746"/>
    </source>
</evidence>
<evidence type="ECO:0000313" key="4">
    <source>
        <dbReference type="Proteomes" id="UP001474421"/>
    </source>
</evidence>
<reference evidence="3 4" key="1">
    <citation type="journal article" date="2024" name="Proc. Natl. Acad. Sci. U.S.A.">
        <title>The genetic regulatory architecture and epigenomic basis for age-related changes in rattlesnake venom.</title>
        <authorList>
            <person name="Hogan M.P."/>
            <person name="Holding M.L."/>
            <person name="Nystrom G.S."/>
            <person name="Colston T.J."/>
            <person name="Bartlett D.A."/>
            <person name="Mason A.J."/>
            <person name="Ellsworth S.A."/>
            <person name="Rautsaw R.M."/>
            <person name="Lawrence K.C."/>
            <person name="Strickland J.L."/>
            <person name="He B."/>
            <person name="Fraser P."/>
            <person name="Margres M.J."/>
            <person name="Gilbert D.M."/>
            <person name="Gibbs H.L."/>
            <person name="Parkinson C.L."/>
            <person name="Rokyta D.R."/>
        </authorList>
    </citation>
    <scope>NUCLEOTIDE SEQUENCE [LARGE SCALE GENOMIC DNA]</scope>
    <source>
        <strain evidence="3">DRR0105</strain>
    </source>
</reference>
<dbReference type="GO" id="GO:0005737">
    <property type="term" value="C:cytoplasm"/>
    <property type="evidence" value="ECO:0007669"/>
    <property type="project" value="InterPro"/>
</dbReference>
<gene>
    <name evidence="3" type="ORF">NXF25_016193</name>
</gene>
<dbReference type="SUPFAM" id="SSF103657">
    <property type="entry name" value="BAR/IMD domain-like"/>
    <property type="match status" value="1"/>
</dbReference>
<accession>A0AAW1AW57</accession>
<evidence type="ECO:0000256" key="1">
    <source>
        <dbReference type="SAM" id="MobiDB-lite"/>
    </source>
</evidence>
<feature type="domain" description="BAR" evidence="2">
    <location>
        <begin position="6"/>
        <end position="52"/>
    </location>
</feature>
<feature type="region of interest" description="Disordered" evidence="1">
    <location>
        <begin position="51"/>
        <end position="95"/>
    </location>
</feature>
<dbReference type="GO" id="GO:0005096">
    <property type="term" value="F:GTPase activator activity"/>
    <property type="evidence" value="ECO:0007669"/>
    <property type="project" value="InterPro"/>
</dbReference>
<proteinExistence type="predicted"/>
<name>A0AAW1AW57_CROAD</name>
<dbReference type="Proteomes" id="UP001474421">
    <property type="component" value="Unassembled WGS sequence"/>
</dbReference>
<dbReference type="InterPro" id="IPR004148">
    <property type="entry name" value="BAR_dom"/>
</dbReference>
<sequence>MGQPALEFSDCYLDSPGFRERLRCSEQELERTNKFLKDVVKDGNALIGAIKSKRRSRCADPPSPTRAAVPSRHPPRALARGAAGGEAGREASAERRAGLAAAGDAASPWKMALELPSAPLLTCWRSFGVRIARLPG</sequence>
<evidence type="ECO:0000313" key="3">
    <source>
        <dbReference type="EMBL" id="KAK9393741.1"/>
    </source>
</evidence>
<keyword evidence="4" id="KW-1185">Reference proteome</keyword>
<dbReference type="Pfam" id="PF16746">
    <property type="entry name" value="BAR_3"/>
    <property type="match status" value="1"/>
</dbReference>
<protein>
    <recommendedName>
        <fullName evidence="2">BAR domain-containing protein</fullName>
    </recommendedName>
</protein>
<comment type="caution">
    <text evidence="3">The sequence shown here is derived from an EMBL/GenBank/DDBJ whole genome shotgun (WGS) entry which is preliminary data.</text>
</comment>
<dbReference type="PANTHER" id="PTHR12552:SF2">
    <property type="entry name" value="OLIGOPHRENIN-1"/>
    <property type="match status" value="1"/>
</dbReference>
<organism evidence="3 4">
    <name type="scientific">Crotalus adamanteus</name>
    <name type="common">Eastern diamondback rattlesnake</name>
    <dbReference type="NCBI Taxonomy" id="8729"/>
    <lineage>
        <taxon>Eukaryota</taxon>
        <taxon>Metazoa</taxon>
        <taxon>Chordata</taxon>
        <taxon>Craniata</taxon>
        <taxon>Vertebrata</taxon>
        <taxon>Euteleostomi</taxon>
        <taxon>Lepidosauria</taxon>
        <taxon>Squamata</taxon>
        <taxon>Bifurcata</taxon>
        <taxon>Unidentata</taxon>
        <taxon>Episquamata</taxon>
        <taxon>Toxicofera</taxon>
        <taxon>Serpentes</taxon>
        <taxon>Colubroidea</taxon>
        <taxon>Viperidae</taxon>
        <taxon>Crotalinae</taxon>
        <taxon>Crotalus</taxon>
    </lineage>
</organism>